<accession>A0AC35TMC9</accession>
<protein>
    <submittedName>
        <fullName evidence="2">WD_REPEATS_REGION domain-containing protein</fullName>
    </submittedName>
</protein>
<name>A0AC35TMC9_9BILA</name>
<evidence type="ECO:0000313" key="2">
    <source>
        <dbReference type="WBParaSite" id="RSKR_0000204300.1"/>
    </source>
</evidence>
<dbReference type="WBParaSite" id="RSKR_0000204300.1">
    <property type="protein sequence ID" value="RSKR_0000204300.1"/>
    <property type="gene ID" value="RSKR_0000204300"/>
</dbReference>
<evidence type="ECO:0000313" key="1">
    <source>
        <dbReference type="Proteomes" id="UP000095286"/>
    </source>
</evidence>
<organism evidence="1 2">
    <name type="scientific">Rhabditophanes sp. KR3021</name>
    <dbReference type="NCBI Taxonomy" id="114890"/>
    <lineage>
        <taxon>Eukaryota</taxon>
        <taxon>Metazoa</taxon>
        <taxon>Ecdysozoa</taxon>
        <taxon>Nematoda</taxon>
        <taxon>Chromadorea</taxon>
        <taxon>Rhabditida</taxon>
        <taxon>Tylenchina</taxon>
        <taxon>Panagrolaimomorpha</taxon>
        <taxon>Strongyloidoidea</taxon>
        <taxon>Alloionematidae</taxon>
        <taxon>Rhabditophanes</taxon>
    </lineage>
</organism>
<dbReference type="Proteomes" id="UP000095286">
    <property type="component" value="Unplaced"/>
</dbReference>
<proteinExistence type="predicted"/>
<sequence>MAQFRFQYPISCAAINPKDSSQLAFGLINGCFEVMSLDNKQNKLESIHSYEVEGNLRDIAYTPDGKKIVVTTADGAIGILDTVSLQVQNWLEQKLDGQPTALITLGGDRGIQTVVGDENGVIKMFDHRTSEEAVLTFTDQKDTITDLKFANGNVLAACADGTLCSYDLRKKRLGTKSEQSEYEYLAVHVGNKLTYVAGSCGIIDIYKNGEYGYRLERFDMKMKYGIDGMVGLNESVLLCASLSESYMRFGNVNPNKVLMKLDTPVEAGKLLVDGENKFVLAYGMSEDFVVYPIKDLISRVPIFNRENIKDAKRLLNDDKANGFFADMMPDKFEEHVDPDMSGSENEGEE</sequence>
<reference evidence="2" key="1">
    <citation type="submission" date="2016-11" db="UniProtKB">
        <authorList>
            <consortium name="WormBaseParasite"/>
        </authorList>
    </citation>
    <scope>IDENTIFICATION</scope>
    <source>
        <strain evidence="2">KR3021</strain>
    </source>
</reference>